<evidence type="ECO:0000313" key="2">
    <source>
        <dbReference type="Proteomes" id="UP001631969"/>
    </source>
</evidence>
<evidence type="ECO:0000313" key="1">
    <source>
        <dbReference type="EMBL" id="MFM9330020.1"/>
    </source>
</evidence>
<accession>A0ACC7P0R4</accession>
<keyword evidence="2" id="KW-1185">Reference proteome</keyword>
<proteinExistence type="predicted"/>
<dbReference type="EMBL" id="JBJURJ010000011">
    <property type="protein sequence ID" value="MFM9330020.1"/>
    <property type="molecule type" value="Genomic_DNA"/>
</dbReference>
<reference evidence="1" key="1">
    <citation type="submission" date="2024-12" db="EMBL/GenBank/DDBJ databases">
        <authorList>
            <person name="Wu N."/>
        </authorList>
    </citation>
    <scope>NUCLEOTIDE SEQUENCE</scope>
    <source>
        <strain evidence="1">P15</strain>
    </source>
</reference>
<organism evidence="1 2">
    <name type="scientific">Paenibacillus mesotrionivorans</name>
    <dbReference type="NCBI Taxonomy" id="3160968"/>
    <lineage>
        <taxon>Bacteria</taxon>
        <taxon>Bacillati</taxon>
        <taxon>Bacillota</taxon>
        <taxon>Bacilli</taxon>
        <taxon>Bacillales</taxon>
        <taxon>Paenibacillaceae</taxon>
        <taxon>Paenibacillus</taxon>
    </lineage>
</organism>
<gene>
    <name evidence="1" type="ORF">ACI1P1_17115</name>
</gene>
<protein>
    <submittedName>
        <fullName evidence="1">Ig domain-containing protein</fullName>
    </submittedName>
</protein>
<dbReference type="Proteomes" id="UP001631969">
    <property type="component" value="Unassembled WGS sequence"/>
</dbReference>
<sequence>MQLKRVMLVMLLLALITNTIGLGATAAVAATTSEEISSLVLNKNELTMEVGSTAALTATAVFVNGSTSTVTVKTEWNSGSPAVASVYAGTVSAKSEGKAVITATYLGQTVVVNVTVVKRVRTLVKDKQTVDLRKGEDEQVTLTAYYDDGTTEDVTKKAEWNSDSSSVATVVNGLIKGQNSGRAVVTAAYNGQSVSIPVDVEIVKRIDSNKRELSLLLKQSEKLTLTATYPDGSTTDVTDLAEWESKDPDIADVIKGEVKGYGSGQTQITATYGTKTTTIRVDVDLAVKLSLNKTSLFLKKDTSEDLILTATYADGTTDKELASRATWTTSDPAVATVTKGKIIANGTGEATITATYVDKTVSVTVDVGVARLLTADKEELFLQANQTDKLKLTATYADGKTEDVTEKADWASADSSIAYVQKGSITTYKAGKTEITATYGGKSVKIALSVDVPTKLLLSATKVNFQIGSTESLKLEALFSDGTQTDVTGLAKWSTSDAAIADVTKGIVSGIDTGVATITVEYGTRKATVTVSVGVLKSLTSTNEQKLTLAKGDTRDLKVAATFTDSIKKDVTGEAVWASSNAKVVTIDENGHLIAVASGTATVTATFGGKTCEFDVQVDTAQTLTASPTVLVFDLGEVKSIALTAKDRDGKTTNVAPTAEWSTSNASIATVDKGVVTPVARGKVTITAKYGGQSVSVTAEIGVAQALNASKRVINIKSGESVQITLSSQLSDNTKKDVDATAAVWKSGSYNVADVVDGLITGMGPGTTTVTATFGGKSVSITVNVDTLKYLQTDHVLVNMSVGSTMKVKATATYADQTEEDVSVAGLWTTSNIKVADVKDGVIRAIGKGKATITITFAKKKTYVYVTVN</sequence>
<comment type="caution">
    <text evidence="1">The sequence shown here is derived from an EMBL/GenBank/DDBJ whole genome shotgun (WGS) entry which is preliminary data.</text>
</comment>
<name>A0ACC7P0R4_9BACL</name>